<dbReference type="OrthoDB" id="1645757at2759"/>
<feature type="compositionally biased region" description="Basic and acidic residues" evidence="1">
    <location>
        <begin position="1"/>
        <end position="11"/>
    </location>
</feature>
<accession>A0A5A7U8R0</accession>
<feature type="transmembrane region" description="Helical" evidence="2">
    <location>
        <begin position="341"/>
        <end position="362"/>
    </location>
</feature>
<evidence type="ECO:0000313" key="3">
    <source>
        <dbReference type="EMBL" id="KAA0050777.1"/>
    </source>
</evidence>
<proteinExistence type="predicted"/>
<keyword evidence="2" id="KW-0812">Transmembrane</keyword>
<keyword evidence="2" id="KW-0472">Membrane</keyword>
<dbReference type="AlphaFoldDB" id="A0A5A7U8R0"/>
<dbReference type="EMBL" id="SSTE01011678">
    <property type="protein sequence ID" value="KAA0050777.1"/>
    <property type="molecule type" value="Genomic_DNA"/>
</dbReference>
<evidence type="ECO:0000313" key="5">
    <source>
        <dbReference type="Proteomes" id="UP000321393"/>
    </source>
</evidence>
<dbReference type="PANTHER" id="PTHR35469:SF5">
    <property type="entry name" value="TRANSMEMBRANE PROTEIN"/>
    <property type="match status" value="1"/>
</dbReference>
<comment type="caution">
    <text evidence="3">The sequence shown here is derived from an EMBL/GenBank/DDBJ whole genome shotgun (WGS) entry which is preliminary data.</text>
</comment>
<evidence type="ECO:0000256" key="1">
    <source>
        <dbReference type="SAM" id="MobiDB-lite"/>
    </source>
</evidence>
<name>A0A5A7U8R0_CUCMM</name>
<dbReference type="Proteomes" id="UP000321393">
    <property type="component" value="Unassembled WGS sequence"/>
</dbReference>
<evidence type="ECO:0008006" key="7">
    <source>
        <dbReference type="Google" id="ProtNLM"/>
    </source>
</evidence>
<organism evidence="3 5">
    <name type="scientific">Cucumis melo var. makuwa</name>
    <name type="common">Oriental melon</name>
    <dbReference type="NCBI Taxonomy" id="1194695"/>
    <lineage>
        <taxon>Eukaryota</taxon>
        <taxon>Viridiplantae</taxon>
        <taxon>Streptophyta</taxon>
        <taxon>Embryophyta</taxon>
        <taxon>Tracheophyta</taxon>
        <taxon>Spermatophyta</taxon>
        <taxon>Magnoliopsida</taxon>
        <taxon>eudicotyledons</taxon>
        <taxon>Gunneridae</taxon>
        <taxon>Pentapetalae</taxon>
        <taxon>rosids</taxon>
        <taxon>fabids</taxon>
        <taxon>Cucurbitales</taxon>
        <taxon>Cucurbitaceae</taxon>
        <taxon>Benincaseae</taxon>
        <taxon>Cucumis</taxon>
    </lineage>
</organism>
<evidence type="ECO:0000313" key="6">
    <source>
        <dbReference type="Proteomes" id="UP000321947"/>
    </source>
</evidence>
<evidence type="ECO:0000256" key="2">
    <source>
        <dbReference type="SAM" id="Phobius"/>
    </source>
</evidence>
<dbReference type="EMBL" id="SSTD01012658">
    <property type="protein sequence ID" value="TYK08569.1"/>
    <property type="molecule type" value="Genomic_DNA"/>
</dbReference>
<dbReference type="STRING" id="1194695.A0A5A7U8R0"/>
<feature type="compositionally biased region" description="Pro residues" evidence="1">
    <location>
        <begin position="34"/>
        <end position="46"/>
    </location>
</feature>
<feature type="transmembrane region" description="Helical" evidence="2">
    <location>
        <begin position="99"/>
        <end position="121"/>
    </location>
</feature>
<keyword evidence="2" id="KW-1133">Transmembrane helix</keyword>
<reference evidence="5 6" key="1">
    <citation type="submission" date="2019-08" db="EMBL/GenBank/DDBJ databases">
        <title>Draft genome sequences of two oriental melons (Cucumis melo L. var makuwa).</title>
        <authorList>
            <person name="Kwon S.-Y."/>
        </authorList>
    </citation>
    <scope>NUCLEOTIDE SEQUENCE [LARGE SCALE GENOMIC DNA]</scope>
    <source>
        <strain evidence="6">cv. Chang Bougi</strain>
        <strain evidence="5">cv. SW 3</strain>
        <tissue evidence="3">Leaf</tissue>
    </source>
</reference>
<dbReference type="PANTHER" id="PTHR35469">
    <property type="entry name" value="TRANSMEMBRANE PROTEIN"/>
    <property type="match status" value="1"/>
</dbReference>
<sequence length="363" mass="41161">MEMPTKTDNRTERRRRIISREMDRMALITGRLPNLPPSPPPSPSSPSPFLFHQTHQRGHSHTGISPSFFSKDLHNHNNPDSLPFPNAQGIFIHSFIHSFFFFFFFFILITFLSFSDIYSILSSFSLSRKSVRWFVLVNFFDEKIFFLIISGIPKPKDAKATPLLKRLSMSEAREEKIAAIGFQFNHKKLDPIGEVHTETVSTPSASSMVQKITSIDDKILLKTHPSKPKLFTSKRINASILASQTTRVFCSLIIASLSVLSHVNHPLSIIWNMVRSESVVASKPLYILLLTDATIVLARMLAERQKDGGVAEEEIEKMKEDGRNWDSAVKVLERGLVFYQAFRAIFIDFSVYAVVVICGICLL</sequence>
<dbReference type="Proteomes" id="UP000321947">
    <property type="component" value="Unassembled WGS sequence"/>
</dbReference>
<protein>
    <recommendedName>
        <fullName evidence="7">Transmembrane protein</fullName>
    </recommendedName>
</protein>
<evidence type="ECO:0000313" key="4">
    <source>
        <dbReference type="EMBL" id="TYK08569.1"/>
    </source>
</evidence>
<feature type="region of interest" description="Disordered" evidence="1">
    <location>
        <begin position="1"/>
        <end position="62"/>
    </location>
</feature>
<gene>
    <name evidence="4" type="ORF">E5676_scaffold323G001130</name>
    <name evidence="3" type="ORF">E6C27_scaffold404G00270</name>
</gene>